<dbReference type="RefSeq" id="WP_104389137.1">
    <property type="nucleotide sequence ID" value="NZ_PGEM01000151.1"/>
</dbReference>
<name>A0A2S6CQD4_9CYAN</name>
<dbReference type="AlphaFoldDB" id="A0A2S6CQD4"/>
<evidence type="ECO:0000313" key="3">
    <source>
        <dbReference type="EMBL" id="PPJ61984.1"/>
    </source>
</evidence>
<organism evidence="3 4">
    <name type="scientific">Cuspidothrix issatschenkoi CHARLIE-1</name>
    <dbReference type="NCBI Taxonomy" id="2052836"/>
    <lineage>
        <taxon>Bacteria</taxon>
        <taxon>Bacillati</taxon>
        <taxon>Cyanobacteriota</taxon>
        <taxon>Cyanophyceae</taxon>
        <taxon>Nostocales</taxon>
        <taxon>Aphanizomenonaceae</taxon>
        <taxon>Cuspidothrix</taxon>
    </lineage>
</organism>
<protein>
    <submittedName>
        <fullName evidence="3">Universal stress protein</fullName>
    </submittedName>
</protein>
<gene>
    <name evidence="3" type="ORF">CUN59_17960</name>
</gene>
<dbReference type="EMBL" id="PGEM01000151">
    <property type="protein sequence ID" value="PPJ61984.1"/>
    <property type="molecule type" value="Genomic_DNA"/>
</dbReference>
<feature type="domain" description="UspA" evidence="2">
    <location>
        <begin position="1"/>
        <end position="139"/>
    </location>
</feature>
<evidence type="ECO:0000313" key="4">
    <source>
        <dbReference type="Proteomes" id="UP000239589"/>
    </source>
</evidence>
<dbReference type="InterPro" id="IPR006016">
    <property type="entry name" value="UspA"/>
</dbReference>
<sequence length="145" mass="15866">MLNTVLVALDGSDITERVIQTLDNLLLSQDSKVILCHVIPTSDQELEQPADRPKSDSSRVSYWQFEKQLQAYQSQLSCKSELEVVSGDPAAEIICLANIYKAELILIGSRGLTGMKRIVQGSVSSQVMEEANCSVLVVKPKIGDS</sequence>
<evidence type="ECO:0000259" key="2">
    <source>
        <dbReference type="Pfam" id="PF00582"/>
    </source>
</evidence>
<dbReference type="Proteomes" id="UP000239589">
    <property type="component" value="Unassembled WGS sequence"/>
</dbReference>
<dbReference type="Pfam" id="PF00582">
    <property type="entry name" value="Usp"/>
    <property type="match status" value="1"/>
</dbReference>
<dbReference type="PANTHER" id="PTHR46268:SF8">
    <property type="entry name" value="UNIVERSAL STRESS PROTEIN SLL1388"/>
    <property type="match status" value="1"/>
</dbReference>
<dbReference type="CDD" id="cd23659">
    <property type="entry name" value="USP_At3g01520-like"/>
    <property type="match status" value="1"/>
</dbReference>
<keyword evidence="4" id="KW-1185">Reference proteome</keyword>
<comment type="caution">
    <text evidence="3">The sequence shown here is derived from an EMBL/GenBank/DDBJ whole genome shotgun (WGS) entry which is preliminary data.</text>
</comment>
<proteinExistence type="inferred from homology"/>
<dbReference type="PRINTS" id="PR01438">
    <property type="entry name" value="UNVRSLSTRESS"/>
</dbReference>
<comment type="similarity">
    <text evidence="1">Belongs to the universal stress protein A family.</text>
</comment>
<dbReference type="PANTHER" id="PTHR46268">
    <property type="entry name" value="STRESS RESPONSE PROTEIN NHAX"/>
    <property type="match status" value="1"/>
</dbReference>
<reference evidence="3 4" key="1">
    <citation type="submission" date="2018-02" db="EMBL/GenBank/DDBJ databases">
        <title>Discovery of a pederin family compound in a non-symbiotic bloom-forming cyanobacterium.</title>
        <authorList>
            <person name="Kust A."/>
            <person name="Mares J."/>
            <person name="Jokela J."/>
            <person name="Urajova P."/>
            <person name="Hajek J."/>
            <person name="Saurav K."/>
            <person name="Voracova K."/>
            <person name="Fewer D.P."/>
            <person name="Haapaniemi E."/>
            <person name="Permi P."/>
            <person name="Rehakova K."/>
            <person name="Sivonen K."/>
            <person name="Hrouzek P."/>
        </authorList>
    </citation>
    <scope>NUCLEOTIDE SEQUENCE [LARGE SCALE GENOMIC DNA]</scope>
    <source>
        <strain evidence="3 4">CHARLIE-1</strain>
    </source>
</reference>
<evidence type="ECO:0000256" key="1">
    <source>
        <dbReference type="ARBA" id="ARBA00008791"/>
    </source>
</evidence>
<dbReference type="SUPFAM" id="SSF52402">
    <property type="entry name" value="Adenine nucleotide alpha hydrolases-like"/>
    <property type="match status" value="1"/>
</dbReference>
<accession>A0A2S6CQD4</accession>
<dbReference type="OrthoDB" id="9794782at2"/>
<dbReference type="InterPro" id="IPR006015">
    <property type="entry name" value="Universal_stress_UspA"/>
</dbReference>
<dbReference type="Gene3D" id="3.40.50.620">
    <property type="entry name" value="HUPs"/>
    <property type="match status" value="1"/>
</dbReference>
<dbReference type="InterPro" id="IPR014729">
    <property type="entry name" value="Rossmann-like_a/b/a_fold"/>
</dbReference>